<accession>A0AAU8GFG2</accession>
<sequence length="364" mass="42606">MDNNNINNNKKRKFNDELEYFTELKYKHQKLSSTSIDKLIFDTYVKVSRTSTICIPTIKNALNITNHNNENTTYDNDNDILKTLKNMKKFGITYYSSCFNTFNKFTTIEDEIHMFMNKFTNAQNVFIDGLCATGKSTLAKYFTNIKISQYLDISNSYNYHPTSALSYVLLNILMNEESEGLIIDRSPLSNIAFQICYYIMGILTNDDLGYRTLSAICQEYIDNHNMLPVLEYIKNKNLNILIILDSDFIKASKRLNLRGYYTNSISDKQRSLVKEYWLGQMAAFSYLSNMLHIPCFDINYFRIKYKKNDDENLLQEIYLHINNFLANNMNFKNIKKPTLNHEGIKVHTDHNTKSLLRTLVISKR</sequence>
<name>A0AAU8GFG2_9VIRU</name>
<organism evidence="1">
    <name type="scientific">Faxonius propinquus nudivirus</name>
    <dbReference type="NCBI Taxonomy" id="3139431"/>
    <lineage>
        <taxon>Viruses</taxon>
        <taxon>Viruses incertae sedis</taxon>
        <taxon>Naldaviricetes</taxon>
        <taxon>Lefavirales</taxon>
        <taxon>Nudiviridae</taxon>
    </lineage>
</organism>
<reference evidence="1" key="1">
    <citation type="submission" date="2024-06" db="EMBL/GenBank/DDBJ databases">
        <title>North American crayfish harbour diverse members of the Nudiviridae.</title>
        <authorList>
            <person name="Stratton C."/>
            <person name="Bojko J."/>
        </authorList>
    </citation>
    <scope>NUCLEOTIDE SEQUENCE</scope>
    <source>
        <strain evidence="1">142H</strain>
    </source>
</reference>
<proteinExistence type="predicted"/>
<gene>
    <name evidence="1" type="ORF">FpNV_045</name>
</gene>
<dbReference type="InterPro" id="IPR027417">
    <property type="entry name" value="P-loop_NTPase"/>
</dbReference>
<dbReference type="Gene3D" id="3.40.50.300">
    <property type="entry name" value="P-loop containing nucleotide triphosphate hydrolases"/>
    <property type="match status" value="1"/>
</dbReference>
<evidence type="ECO:0000313" key="1">
    <source>
        <dbReference type="EMBL" id="XCH39290.1"/>
    </source>
</evidence>
<dbReference type="EMBL" id="PP955094">
    <property type="protein sequence ID" value="XCH39290.1"/>
    <property type="molecule type" value="Genomic_DNA"/>
</dbReference>
<dbReference type="SUPFAM" id="SSF52540">
    <property type="entry name" value="P-loop containing nucleoside triphosphate hydrolases"/>
    <property type="match status" value="1"/>
</dbReference>
<protein>
    <submittedName>
        <fullName evidence="1">Uncharacterized protein</fullName>
    </submittedName>
</protein>